<keyword evidence="3" id="KW-1185">Reference proteome</keyword>
<organism evidence="2 3">
    <name type="scientific">Pavo cristatus</name>
    <name type="common">Indian peafowl</name>
    <name type="synonym">Blue peafowl</name>
    <dbReference type="NCBI Taxonomy" id="9049"/>
    <lineage>
        <taxon>Eukaryota</taxon>
        <taxon>Metazoa</taxon>
        <taxon>Chordata</taxon>
        <taxon>Craniata</taxon>
        <taxon>Vertebrata</taxon>
        <taxon>Euteleostomi</taxon>
        <taxon>Archelosauria</taxon>
        <taxon>Archosauria</taxon>
        <taxon>Dinosauria</taxon>
        <taxon>Saurischia</taxon>
        <taxon>Theropoda</taxon>
        <taxon>Coelurosauria</taxon>
        <taxon>Aves</taxon>
        <taxon>Neognathae</taxon>
        <taxon>Galloanserae</taxon>
        <taxon>Galliformes</taxon>
        <taxon>Phasianidae</taxon>
        <taxon>Phasianinae</taxon>
        <taxon>Pavo</taxon>
    </lineage>
</organism>
<feature type="region of interest" description="Disordered" evidence="1">
    <location>
        <begin position="1"/>
        <end position="105"/>
    </location>
</feature>
<dbReference type="AlphaFoldDB" id="A0A8C9F469"/>
<evidence type="ECO:0000313" key="2">
    <source>
        <dbReference type="Ensembl" id="ENSPSTP00000010327.1"/>
    </source>
</evidence>
<feature type="compositionally biased region" description="Polar residues" evidence="1">
    <location>
        <begin position="82"/>
        <end position="91"/>
    </location>
</feature>
<protein>
    <submittedName>
        <fullName evidence="2">Uncharacterized protein</fullName>
    </submittedName>
</protein>
<dbReference type="Proteomes" id="UP000694428">
    <property type="component" value="Unplaced"/>
</dbReference>
<proteinExistence type="predicted"/>
<reference evidence="2" key="2">
    <citation type="submission" date="2025-09" db="UniProtKB">
        <authorList>
            <consortium name="Ensembl"/>
        </authorList>
    </citation>
    <scope>IDENTIFICATION</scope>
</reference>
<evidence type="ECO:0000313" key="3">
    <source>
        <dbReference type="Proteomes" id="UP000694428"/>
    </source>
</evidence>
<feature type="compositionally biased region" description="Basic and acidic residues" evidence="1">
    <location>
        <begin position="92"/>
        <end position="105"/>
    </location>
</feature>
<reference evidence="2" key="1">
    <citation type="submission" date="2025-08" db="UniProtKB">
        <authorList>
            <consortium name="Ensembl"/>
        </authorList>
    </citation>
    <scope>IDENTIFICATION</scope>
</reference>
<name>A0A8C9F469_PAVCR</name>
<evidence type="ECO:0000256" key="1">
    <source>
        <dbReference type="SAM" id="MobiDB-lite"/>
    </source>
</evidence>
<dbReference type="Ensembl" id="ENSPSTT00000010844.1">
    <property type="protein sequence ID" value="ENSPSTP00000010327.1"/>
    <property type="gene ID" value="ENSPSTG00000007277.1"/>
</dbReference>
<sequence>MPGSALHTSLRKAEDRTAQRTAKPALPDATAATSAEKSLGSSITNSASETQNQREEKGLTQTAASPLPRAWKQKAAPHLQPCSHSRQSTNQSEEKEAHADPESWE</sequence>
<accession>A0A8C9F469</accession>
<feature type="compositionally biased region" description="Polar residues" evidence="1">
    <location>
        <begin position="31"/>
        <end position="51"/>
    </location>
</feature>